<evidence type="ECO:0000256" key="1">
    <source>
        <dbReference type="SAM" id="SignalP"/>
    </source>
</evidence>
<sequence>MLKKIVKKAVIVGSIGLTSLACMSLANAENDRRIINLQAEAVREVANDEMQAVLYTELNEKDATILANKINTVINQTLATAKQYPKVQIKTGNQNTYPVYNDKRQLVNWRGRAEVVLNSQDFKQTSELIAKLQTQLQLQGISFDISDAQRKKVEDELYVEASRAFQQRAQLLITPWNASKYELVNLQLNTSGGYRPMPMYAKAASISLQSADIESQNIEAGNSEIKVVANGSIQLQ</sequence>
<organism evidence="2 3">
    <name type="scientific">Acinetobacter populi</name>
    <dbReference type="NCBI Taxonomy" id="1582270"/>
    <lineage>
        <taxon>Bacteria</taxon>
        <taxon>Pseudomonadati</taxon>
        <taxon>Pseudomonadota</taxon>
        <taxon>Gammaproteobacteria</taxon>
        <taxon>Moraxellales</taxon>
        <taxon>Moraxellaceae</taxon>
        <taxon>Acinetobacter</taxon>
    </lineage>
</organism>
<dbReference type="Proteomes" id="UP000196536">
    <property type="component" value="Unassembled WGS sequence"/>
</dbReference>
<dbReference type="InterPro" id="IPR052022">
    <property type="entry name" value="26kDa_periplasmic_antigen"/>
</dbReference>
<feature type="signal peptide" evidence="1">
    <location>
        <begin position="1"/>
        <end position="28"/>
    </location>
</feature>
<evidence type="ECO:0000313" key="2">
    <source>
        <dbReference type="EMBL" id="OUY06416.1"/>
    </source>
</evidence>
<dbReference type="GO" id="GO:0006974">
    <property type="term" value="P:DNA damage response"/>
    <property type="evidence" value="ECO:0007669"/>
    <property type="project" value="TreeGrafter"/>
</dbReference>
<dbReference type="InterPro" id="IPR007497">
    <property type="entry name" value="SIMPL/DUF541"/>
</dbReference>
<dbReference type="EMBL" id="NEXX01000005">
    <property type="protein sequence ID" value="OUY06416.1"/>
    <property type="molecule type" value="Genomic_DNA"/>
</dbReference>
<evidence type="ECO:0000313" key="3">
    <source>
        <dbReference type="Proteomes" id="UP000196536"/>
    </source>
</evidence>
<feature type="chain" id="PRO_5013346806" description="DUF541 domain-containing protein" evidence="1">
    <location>
        <begin position="29"/>
        <end position="236"/>
    </location>
</feature>
<proteinExistence type="predicted"/>
<dbReference type="Gene3D" id="3.30.70.2970">
    <property type="entry name" value="Protein of unknown function (DUF541), domain 2"/>
    <property type="match status" value="1"/>
</dbReference>
<name>A0A1Z9YVZ2_9GAMM</name>
<dbReference type="Pfam" id="PF04402">
    <property type="entry name" value="SIMPL"/>
    <property type="match status" value="1"/>
</dbReference>
<reference evidence="2 3" key="1">
    <citation type="submission" date="2017-05" db="EMBL/GenBank/DDBJ databases">
        <title>Acinetobacter populi ANC 5415 (= PBJ7), whole genome shotgun sequencing project.</title>
        <authorList>
            <person name="Nemec A."/>
            <person name="Radolfova-Krizova L."/>
        </authorList>
    </citation>
    <scope>NUCLEOTIDE SEQUENCE [LARGE SCALE GENOMIC DNA]</scope>
    <source>
        <strain evidence="2 3">PBJ7</strain>
    </source>
</reference>
<dbReference type="OrthoDB" id="7062395at2"/>
<accession>A0A1Z9YVZ2</accession>
<dbReference type="PANTHER" id="PTHR34387">
    <property type="entry name" value="SLR1258 PROTEIN"/>
    <property type="match status" value="1"/>
</dbReference>
<dbReference type="PROSITE" id="PS51257">
    <property type="entry name" value="PROKAR_LIPOPROTEIN"/>
    <property type="match status" value="1"/>
</dbReference>
<gene>
    <name evidence="2" type="ORF">CAP51_13975</name>
</gene>
<comment type="caution">
    <text evidence="2">The sequence shown here is derived from an EMBL/GenBank/DDBJ whole genome shotgun (WGS) entry which is preliminary data.</text>
</comment>
<keyword evidence="1" id="KW-0732">Signal</keyword>
<dbReference type="Gene3D" id="3.30.110.170">
    <property type="entry name" value="Protein of unknown function (DUF541), domain 1"/>
    <property type="match status" value="1"/>
</dbReference>
<protein>
    <recommendedName>
        <fullName evidence="4">DUF541 domain-containing protein</fullName>
    </recommendedName>
</protein>
<keyword evidence="3" id="KW-1185">Reference proteome</keyword>
<evidence type="ECO:0008006" key="4">
    <source>
        <dbReference type="Google" id="ProtNLM"/>
    </source>
</evidence>
<dbReference type="AlphaFoldDB" id="A0A1Z9YVZ2"/>
<dbReference type="PANTHER" id="PTHR34387:SF1">
    <property type="entry name" value="PERIPLASMIC IMMUNOGENIC PROTEIN"/>
    <property type="match status" value="1"/>
</dbReference>